<evidence type="ECO:0000313" key="3">
    <source>
        <dbReference type="EMBL" id="CAI3987908.1"/>
    </source>
</evidence>
<dbReference type="OrthoDB" id="445556at2759"/>
<dbReference type="SUPFAM" id="SSF54862">
    <property type="entry name" value="4Fe-4S ferredoxins"/>
    <property type="match status" value="1"/>
</dbReference>
<evidence type="ECO:0000256" key="1">
    <source>
        <dbReference type="SAM" id="MobiDB-lite"/>
    </source>
</evidence>
<dbReference type="SUPFAM" id="SSF46565">
    <property type="entry name" value="Chaperone J-domain"/>
    <property type="match status" value="1"/>
</dbReference>
<dbReference type="InterPro" id="IPR001623">
    <property type="entry name" value="DnaJ_domain"/>
</dbReference>
<sequence length="463" mass="52423">MLLHISQLQVPNLRTAPASSSVPARRSQRFYASHISNASRASGSARIQALGCTVFLGAACLRRVAQKAIPTEYYGLLGLLLFTSDPKEIKAAHRRMVKLVHPDILGADSSDLQSIVTEACTMLSDQEKKEEYDEKLRKAKPSLSKSNWSEDAPQFAMGVFVDETKCEQCYRCVNIASSTFEIHDNPVREGKAFVTLQYGDDRYVVREAIGECPSKAIRYVSREDLTKLEYAMTQCATLRHRARPWEKETIQGPYELYQELMLDELISMDMEKAREQELREQRARQQHEQQKAEADAARAKEEQAAAAKAQVLNDPLLRGLHQRAKKNGFLDVNGSLLALGSWQQSNRFRIDYAVDASQYFNLNWRCLPVAPCETEQLSSAVHVVIVGPVWGEPFTARERMEISLKHGQRCPGFSGVDSGYLLILLHYFKLSSALAILEEDNPQWKQDRRLSEELLLTQMLKPE</sequence>
<evidence type="ECO:0000259" key="2">
    <source>
        <dbReference type="PROSITE" id="PS50076"/>
    </source>
</evidence>
<dbReference type="Pfam" id="PF00226">
    <property type="entry name" value="DnaJ"/>
    <property type="match status" value="1"/>
</dbReference>
<dbReference type="EMBL" id="CAMXCT020001217">
    <property type="protein sequence ID" value="CAL1141283.1"/>
    <property type="molecule type" value="Genomic_DNA"/>
</dbReference>
<accession>A0A9P1CC06</accession>
<dbReference type="Gene3D" id="3.30.70.20">
    <property type="match status" value="1"/>
</dbReference>
<dbReference type="CDD" id="cd06257">
    <property type="entry name" value="DnaJ"/>
    <property type="match status" value="1"/>
</dbReference>
<reference evidence="4 5" key="2">
    <citation type="submission" date="2024-05" db="EMBL/GenBank/DDBJ databases">
        <authorList>
            <person name="Chen Y."/>
            <person name="Shah S."/>
            <person name="Dougan E. K."/>
            <person name="Thang M."/>
            <person name="Chan C."/>
        </authorList>
    </citation>
    <scope>NUCLEOTIDE SEQUENCE [LARGE SCALE GENOMIC DNA]</scope>
</reference>
<feature type="region of interest" description="Disordered" evidence="1">
    <location>
        <begin position="275"/>
        <end position="296"/>
    </location>
</feature>
<dbReference type="SMART" id="SM00271">
    <property type="entry name" value="DnaJ"/>
    <property type="match status" value="1"/>
</dbReference>
<proteinExistence type="predicted"/>
<dbReference type="EMBL" id="CAMXCT030001217">
    <property type="protein sequence ID" value="CAL4775220.1"/>
    <property type="molecule type" value="Genomic_DNA"/>
</dbReference>
<dbReference type="Gene3D" id="1.10.287.110">
    <property type="entry name" value="DnaJ domain"/>
    <property type="match status" value="1"/>
</dbReference>
<organism evidence="3">
    <name type="scientific">Cladocopium goreaui</name>
    <dbReference type="NCBI Taxonomy" id="2562237"/>
    <lineage>
        <taxon>Eukaryota</taxon>
        <taxon>Sar</taxon>
        <taxon>Alveolata</taxon>
        <taxon>Dinophyceae</taxon>
        <taxon>Suessiales</taxon>
        <taxon>Symbiodiniaceae</taxon>
        <taxon>Cladocopium</taxon>
    </lineage>
</organism>
<dbReference type="PANTHER" id="PTHR45295:SF3">
    <property type="entry name" value="CHAPERONE DNAJ-DOMAIN SUPERFAMILY PROTEIN"/>
    <property type="match status" value="1"/>
</dbReference>
<dbReference type="EMBL" id="CAMXCT010001217">
    <property type="protein sequence ID" value="CAI3987908.1"/>
    <property type="molecule type" value="Genomic_DNA"/>
</dbReference>
<reference evidence="3" key="1">
    <citation type="submission" date="2022-10" db="EMBL/GenBank/DDBJ databases">
        <authorList>
            <person name="Chen Y."/>
            <person name="Dougan E. K."/>
            <person name="Chan C."/>
            <person name="Rhodes N."/>
            <person name="Thang M."/>
        </authorList>
    </citation>
    <scope>NUCLEOTIDE SEQUENCE</scope>
</reference>
<dbReference type="InterPro" id="IPR036869">
    <property type="entry name" value="J_dom_sf"/>
</dbReference>
<dbReference type="PANTHER" id="PTHR45295">
    <property type="entry name" value="CHAPERONE PROTEIN DNAJ C76, CHLOROPLASTIC"/>
    <property type="match status" value="1"/>
</dbReference>
<dbReference type="Pfam" id="PF13370">
    <property type="entry name" value="Fer4_13"/>
    <property type="match status" value="1"/>
</dbReference>
<feature type="domain" description="J" evidence="2">
    <location>
        <begin position="72"/>
        <end position="136"/>
    </location>
</feature>
<evidence type="ECO:0000313" key="5">
    <source>
        <dbReference type="Proteomes" id="UP001152797"/>
    </source>
</evidence>
<protein>
    <submittedName>
        <fullName evidence="4">EF-hand domain-containing protein</fullName>
    </submittedName>
</protein>
<dbReference type="Proteomes" id="UP001152797">
    <property type="component" value="Unassembled WGS sequence"/>
</dbReference>
<dbReference type="PROSITE" id="PS50076">
    <property type="entry name" value="DNAJ_2"/>
    <property type="match status" value="1"/>
</dbReference>
<comment type="caution">
    <text evidence="3">The sequence shown here is derived from an EMBL/GenBank/DDBJ whole genome shotgun (WGS) entry which is preliminary data.</text>
</comment>
<evidence type="ECO:0000313" key="4">
    <source>
        <dbReference type="EMBL" id="CAL4775220.1"/>
    </source>
</evidence>
<keyword evidence="5" id="KW-1185">Reference proteome</keyword>
<gene>
    <name evidence="3" type="ORF">C1SCF055_LOCUS15145</name>
</gene>
<dbReference type="AlphaFoldDB" id="A0A9P1CC06"/>
<name>A0A9P1CC06_9DINO</name>